<accession>A0A8S2UH52</accession>
<dbReference type="EMBL" id="CAJOBA010063327">
    <property type="protein sequence ID" value="CAF4344283.1"/>
    <property type="molecule type" value="Genomic_DNA"/>
</dbReference>
<organism evidence="2 4">
    <name type="scientific">Didymodactylos carnosus</name>
    <dbReference type="NCBI Taxonomy" id="1234261"/>
    <lineage>
        <taxon>Eukaryota</taxon>
        <taxon>Metazoa</taxon>
        <taxon>Spiralia</taxon>
        <taxon>Gnathifera</taxon>
        <taxon>Rotifera</taxon>
        <taxon>Eurotatoria</taxon>
        <taxon>Bdelloidea</taxon>
        <taxon>Philodinida</taxon>
        <taxon>Philodinidae</taxon>
        <taxon>Didymodactylos</taxon>
    </lineage>
</organism>
<feature type="region of interest" description="Disordered" evidence="1">
    <location>
        <begin position="78"/>
        <end position="101"/>
    </location>
</feature>
<evidence type="ECO:0000313" key="4">
    <source>
        <dbReference type="Proteomes" id="UP000682733"/>
    </source>
</evidence>
<evidence type="ECO:0000313" key="2">
    <source>
        <dbReference type="EMBL" id="CAF4344283.1"/>
    </source>
</evidence>
<dbReference type="Proteomes" id="UP000682733">
    <property type="component" value="Unassembled WGS sequence"/>
</dbReference>
<protein>
    <submittedName>
        <fullName evidence="2">Uncharacterized protein</fullName>
    </submittedName>
</protein>
<name>A0A8S2UH52_9BILA</name>
<gene>
    <name evidence="3" type="ORF">SRO942_LOCUS44144</name>
    <name evidence="2" type="ORF">TMI583_LOCUS40740</name>
</gene>
<evidence type="ECO:0000256" key="1">
    <source>
        <dbReference type="SAM" id="MobiDB-lite"/>
    </source>
</evidence>
<dbReference type="Proteomes" id="UP000681722">
    <property type="component" value="Unassembled WGS sequence"/>
</dbReference>
<sequence length="146" mass="16505">MFEGKLPEVEKVAVTLDKELNTDIEFDVEIIKTSNETLSSSTTTCPSELSKLTEIPFPRATDELDELAKSIDDIFAHENGTETETADDDYGEQHSSILKSTTASENKAKKILKVSYQLTVMMKNHFQPQQQTDFVDVNYYMIKKTS</sequence>
<comment type="caution">
    <text evidence="2">The sequence shown here is derived from an EMBL/GenBank/DDBJ whole genome shotgun (WGS) entry which is preliminary data.</text>
</comment>
<reference evidence="2" key="1">
    <citation type="submission" date="2021-02" db="EMBL/GenBank/DDBJ databases">
        <authorList>
            <person name="Nowell W R."/>
        </authorList>
    </citation>
    <scope>NUCLEOTIDE SEQUENCE</scope>
</reference>
<dbReference type="EMBL" id="CAJOBC010103640">
    <property type="protein sequence ID" value="CAF4487228.1"/>
    <property type="molecule type" value="Genomic_DNA"/>
</dbReference>
<dbReference type="AlphaFoldDB" id="A0A8S2UH52"/>
<evidence type="ECO:0000313" key="3">
    <source>
        <dbReference type="EMBL" id="CAF4487228.1"/>
    </source>
</evidence>
<proteinExistence type="predicted"/>